<dbReference type="GO" id="GO:0015986">
    <property type="term" value="P:proton motive force-driven ATP synthesis"/>
    <property type="evidence" value="ECO:0007669"/>
    <property type="project" value="InterPro"/>
</dbReference>
<reference evidence="17" key="1">
    <citation type="submission" date="2018-04" db="EMBL/GenBank/DDBJ databases">
        <authorList>
            <person name="Go L.Y."/>
            <person name="Mitchell J.A."/>
        </authorList>
    </citation>
    <scope>NUCLEOTIDE SEQUENCE</scope>
    <source>
        <tissue evidence="17">Whole organism</tissue>
    </source>
</reference>
<evidence type="ECO:0000256" key="7">
    <source>
        <dbReference type="ARBA" id="ARBA00022990"/>
    </source>
</evidence>
<dbReference type="PANTHER" id="PTHR12427:SF1">
    <property type="entry name" value="ATP SYNTHASE SUBUNIT E, MITOCHONDRIAL"/>
    <property type="match status" value="1"/>
</dbReference>
<keyword evidence="11 15" id="KW-0066">ATP synthesis</keyword>
<evidence type="ECO:0000256" key="2">
    <source>
        <dbReference type="ARBA" id="ARBA00007333"/>
    </source>
</evidence>
<organism evidence="17">
    <name type="scientific">Culicoides sonorensis</name>
    <name type="common">Biting midge</name>
    <dbReference type="NCBI Taxonomy" id="179676"/>
    <lineage>
        <taxon>Eukaryota</taxon>
        <taxon>Metazoa</taxon>
        <taxon>Ecdysozoa</taxon>
        <taxon>Arthropoda</taxon>
        <taxon>Hexapoda</taxon>
        <taxon>Insecta</taxon>
        <taxon>Pterygota</taxon>
        <taxon>Neoptera</taxon>
        <taxon>Endopterygota</taxon>
        <taxon>Diptera</taxon>
        <taxon>Nematocera</taxon>
        <taxon>Chironomoidea</taxon>
        <taxon>Ceratopogonidae</taxon>
        <taxon>Ceratopogoninae</taxon>
        <taxon>Culicoides</taxon>
        <taxon>Monoculicoides</taxon>
    </lineage>
</organism>
<evidence type="ECO:0000256" key="10">
    <source>
        <dbReference type="ARBA" id="ARBA00023136"/>
    </source>
</evidence>
<dbReference type="AlphaFoldDB" id="A0A336KME4"/>
<dbReference type="GO" id="GO:0015078">
    <property type="term" value="F:proton transmembrane transporter activity"/>
    <property type="evidence" value="ECO:0007669"/>
    <property type="project" value="InterPro"/>
</dbReference>
<dbReference type="GO" id="GO:0045259">
    <property type="term" value="C:proton-transporting ATP synthase complex"/>
    <property type="evidence" value="ECO:0007669"/>
    <property type="project" value="UniProtKB-UniRule"/>
</dbReference>
<evidence type="ECO:0000256" key="5">
    <source>
        <dbReference type="ARBA" id="ARBA00022781"/>
    </source>
</evidence>
<gene>
    <name evidence="17" type="primary">CSON010825</name>
</gene>
<accession>A0A336KME4</accession>
<comment type="subunit">
    <text evidence="13">Component of the ATP synthase complex composed at least of ATP5F1A/subunit alpha, ATP5F1B/subunit beta, ATP5MC1/subunit c (homooctomer), MT-ATP6/subunit a, MT-ATP8/subunit 8, ATP5ME/subunit e, ATP5MF/subunit f, ATP5MG/subunit g, ATP5MK/subunit k, ATP5MJ/subunit j, ATP5F1C/subunit gamma, ATP5F1D/subunit delta, ATP5F1E/subunit epsilon, ATP5PF/subunit F6, ATP5PB/subunit b, ATP5PD/subunit d, ATP5PO/subunit OSCP. ATP synthase complex consists of a soluble F(1) head domain (subunits alpha(3) and beta(3)) - the catalytic core - and a membrane F(0) domain - the membrane proton channel (subunits c, a, 8, e, f, g, k and j). These two domains are linked by a central stalk (subunits gamma, delta, and epsilon) rotating inside the F1 region and a stationary peripheral stalk (subunits F6, b, d, and OSCP).</text>
</comment>
<evidence type="ECO:0000256" key="11">
    <source>
        <dbReference type="ARBA" id="ARBA00023310"/>
    </source>
</evidence>
<keyword evidence="9 15" id="KW-0496">Mitochondrion</keyword>
<dbReference type="GO" id="GO:0005743">
    <property type="term" value="C:mitochondrial inner membrane"/>
    <property type="evidence" value="ECO:0007669"/>
    <property type="project" value="UniProtKB-SubCell"/>
</dbReference>
<keyword evidence="10" id="KW-0472">Membrane</keyword>
<evidence type="ECO:0000256" key="13">
    <source>
        <dbReference type="ARBA" id="ARBA00064647"/>
    </source>
</evidence>
<name>A0A336KME4_CULSO</name>
<evidence type="ECO:0000256" key="9">
    <source>
        <dbReference type="ARBA" id="ARBA00023128"/>
    </source>
</evidence>
<evidence type="ECO:0000256" key="15">
    <source>
        <dbReference type="RuleBase" id="RU367005"/>
    </source>
</evidence>
<sequence length="83" mass="9279">MADLGTPVRVSPLIKFGRWSFLAVGVAYGAYHQSRLSKKAGKEREIEAQKKLVRDAQLAEEKKRAAEREAAEWEKLSAPAPKK</sequence>
<dbReference type="VEuPathDB" id="VectorBase:CSON010825"/>
<comment type="similarity">
    <text evidence="2 15">Belongs to the ATPase e subunit family.</text>
</comment>
<evidence type="ECO:0000256" key="8">
    <source>
        <dbReference type="ARBA" id="ARBA00023065"/>
    </source>
</evidence>
<dbReference type="InterPro" id="IPR008386">
    <property type="entry name" value="ATP_synth_F0_esu_mt"/>
</dbReference>
<keyword evidence="4 15" id="KW-0138">CF(0)</keyword>
<dbReference type="PANTHER" id="PTHR12427">
    <property type="entry name" value="ATP SYNTHASE E CHAIN, MITOCHONDRIAL"/>
    <property type="match status" value="1"/>
</dbReference>
<keyword evidence="6 15" id="KW-0999">Mitochondrion inner membrane</keyword>
<keyword evidence="7" id="KW-0007">Acetylation</keyword>
<evidence type="ECO:0000313" key="17">
    <source>
        <dbReference type="EMBL" id="SSX04093.1"/>
    </source>
</evidence>
<protein>
    <recommendedName>
        <fullName evidence="14 15">ATP synthase F(0) complex subunit e, mitochondrial</fullName>
    </recommendedName>
</protein>
<evidence type="ECO:0000256" key="14">
    <source>
        <dbReference type="ARBA" id="ARBA00074682"/>
    </source>
</evidence>
<evidence type="ECO:0000256" key="3">
    <source>
        <dbReference type="ARBA" id="ARBA00022448"/>
    </source>
</evidence>
<comment type="subunit">
    <text evidence="15">F-type ATPases have 2 components, CF(1) - the catalytic core - and CF(0) - the membrane proton channel. CF(1) and CF(0) have multiple subunits.</text>
</comment>
<comment type="subcellular location">
    <subcellularLocation>
        <location evidence="1 15">Mitochondrion inner membrane</location>
    </subcellularLocation>
</comment>
<reference evidence="18" key="2">
    <citation type="submission" date="2018-07" db="EMBL/GenBank/DDBJ databases">
        <authorList>
            <person name="Quirk P.G."/>
            <person name="Krulwich T.A."/>
        </authorList>
    </citation>
    <scope>NUCLEOTIDE SEQUENCE</scope>
</reference>
<comment type="function">
    <text evidence="12 15">Subunit e, of the mitochondrial membrane ATP synthase complex (F(1)F(0) ATP synthase or Complex V) that produces ATP from ADP in the presence of a proton gradient across the membrane which is generated by electron transport complexes of the respiratory chain. ATP synthase complex consist of a soluble F(1) head domain - the catalytic core - and a membrane F(1) domain - the membrane proton channel. These two domains are linked by a central stalk rotating inside the F(1) region and a stationary peripheral stalk. During catalysis, ATP synthesis in the catalytic domain of F(1) is coupled via a rotary mechanism of the central stalk subunits to proton translocation. In vivo, can only synthesize ATP although its ATP hydrolase activity can be activated artificially in vitro. Part of the complex F(0) domain.</text>
</comment>
<keyword evidence="8 15" id="KW-0406">Ion transport</keyword>
<keyword evidence="16" id="KW-0175">Coiled coil</keyword>
<keyword evidence="5 15" id="KW-0375">Hydrogen ion transport</keyword>
<evidence type="ECO:0000256" key="6">
    <source>
        <dbReference type="ARBA" id="ARBA00022792"/>
    </source>
</evidence>
<feature type="coiled-coil region" evidence="16">
    <location>
        <begin position="49"/>
        <end position="76"/>
    </location>
</feature>
<evidence type="ECO:0000313" key="18">
    <source>
        <dbReference type="EMBL" id="SSX24458.1"/>
    </source>
</evidence>
<keyword evidence="3 15" id="KW-0813">Transport</keyword>
<evidence type="ECO:0000256" key="4">
    <source>
        <dbReference type="ARBA" id="ARBA00022547"/>
    </source>
</evidence>
<dbReference type="Pfam" id="PF05680">
    <property type="entry name" value="ATP-synt_E"/>
    <property type="match status" value="1"/>
</dbReference>
<dbReference type="EMBL" id="UFQT01000449">
    <property type="protein sequence ID" value="SSX24458.1"/>
    <property type="molecule type" value="Genomic_DNA"/>
</dbReference>
<dbReference type="OMA" id="FCRWSLL"/>
<dbReference type="EMBL" id="UFQS01000449">
    <property type="protein sequence ID" value="SSX04093.1"/>
    <property type="molecule type" value="Genomic_DNA"/>
</dbReference>
<proteinExistence type="inferred from homology"/>
<evidence type="ECO:0000256" key="16">
    <source>
        <dbReference type="SAM" id="Coils"/>
    </source>
</evidence>
<evidence type="ECO:0000256" key="1">
    <source>
        <dbReference type="ARBA" id="ARBA00004273"/>
    </source>
</evidence>
<evidence type="ECO:0000256" key="12">
    <source>
        <dbReference type="ARBA" id="ARBA00057306"/>
    </source>
</evidence>